<dbReference type="Pfam" id="PF00566">
    <property type="entry name" value="RabGAP-TBC"/>
    <property type="match status" value="1"/>
</dbReference>
<dbReference type="PANTHER" id="PTHR47219:SF9">
    <property type="entry name" value="GTPASE ACTIVATING PROTEIN AND CENTROSOME-ASSOCIATED, ISOFORM B"/>
    <property type="match status" value="1"/>
</dbReference>
<dbReference type="GO" id="GO:0031267">
    <property type="term" value="F:small GTPase binding"/>
    <property type="evidence" value="ECO:0007669"/>
    <property type="project" value="TreeGrafter"/>
</dbReference>
<feature type="compositionally biased region" description="Polar residues" evidence="1">
    <location>
        <begin position="1"/>
        <end position="13"/>
    </location>
</feature>
<feature type="region of interest" description="Disordered" evidence="1">
    <location>
        <begin position="1"/>
        <end position="168"/>
    </location>
</feature>
<dbReference type="PROSITE" id="PS50086">
    <property type="entry name" value="TBC_RABGAP"/>
    <property type="match status" value="1"/>
</dbReference>
<feature type="region of interest" description="Disordered" evidence="1">
    <location>
        <begin position="393"/>
        <end position="413"/>
    </location>
</feature>
<dbReference type="SMART" id="SM00164">
    <property type="entry name" value="TBC"/>
    <property type="match status" value="1"/>
</dbReference>
<feature type="compositionally biased region" description="Pro residues" evidence="1">
    <location>
        <begin position="95"/>
        <end position="108"/>
    </location>
</feature>
<sequence>MAAQRSSAGSPDSATDGDLLTAHASRGSNGAHAGPYRLPEAQYTPPASPQPFNPHILPPAAKSFGAQRSRHPADIQTDERKAAAYGRPTYSPSPSSSPPFPPSLPSPYLPQRQREAALLRQATTSSPYSPGPPSSPTLANTPRMRRQPNGYGLPSDPRALFNALGSNPVNQYSRENSWVQVQNRARGLTSSSNPYPPLRAATSIQDYGHIKPGERPNLAGTYKPNRGRANWTHNENSTVRPPRSHDDPRGSASWTNASSTLFDTSGTERSSMATGRSSLISENTSMMSKELPDLPKTSSDDDVDDVLDYYCDSPIEGYKLDDYQPYVEPEKEMQQETEQRSEREAYQELSRLPRLPPSKSRISRQDLAEFQAYSSKYVKKRDPSIDEARAKAVSPVQAAAKPPDPFPKVDEDVVRPRRASTSVFDRRSIFLDFGKSRPPQLEQSSTSDQVNMKPTGKRTSARTAAARISMLVHERDRYGFKKATDKISVDQYNAWHGSYEGYIDRRRSKWVALMNKNDLPIQEPIQFPERSEKVKRYVRKGFPPEWRGHMWYFYSTKQFDLSEVAGIYPSLVARVRRGELNKDDREAIERDLDRTFPDNVHFRPNPAQDQGETEPQMIKNLREVLQCFALHNPHIGYCQSLNFIGGLLLIFLKDDLEKVFILMHIITKFHLPQAHARNLENTEVKILMILIKDYLPKVWLSINDVDVINNGLGSNAHSDSKFSRLPSVNIACTAWFMSMFINVLPIETVLRIWDSFFYEGPKTLFKYALAIFKLAEPGLRKLDPSNMAEICMLVQDTPRKLLDPTVLYELVFVKKAFNSVDNPLILQKRVFWREQSSRMQKDGITVVKTSSPNDDKKGTLRRKASKRFLKRK</sequence>
<gene>
    <name evidence="3" type="ORF">BDV96DRAFT_505307</name>
</gene>
<reference evidence="3" key="1">
    <citation type="journal article" date="2020" name="Stud. Mycol.">
        <title>101 Dothideomycetes genomes: a test case for predicting lifestyles and emergence of pathogens.</title>
        <authorList>
            <person name="Haridas S."/>
            <person name="Albert R."/>
            <person name="Binder M."/>
            <person name="Bloem J."/>
            <person name="Labutti K."/>
            <person name="Salamov A."/>
            <person name="Andreopoulos B."/>
            <person name="Baker S."/>
            <person name="Barry K."/>
            <person name="Bills G."/>
            <person name="Bluhm B."/>
            <person name="Cannon C."/>
            <person name="Castanera R."/>
            <person name="Culley D."/>
            <person name="Daum C."/>
            <person name="Ezra D."/>
            <person name="Gonzalez J."/>
            <person name="Henrissat B."/>
            <person name="Kuo A."/>
            <person name="Liang C."/>
            <person name="Lipzen A."/>
            <person name="Lutzoni F."/>
            <person name="Magnuson J."/>
            <person name="Mondo S."/>
            <person name="Nolan M."/>
            <person name="Ohm R."/>
            <person name="Pangilinan J."/>
            <person name="Park H.-J."/>
            <person name="Ramirez L."/>
            <person name="Alfaro M."/>
            <person name="Sun H."/>
            <person name="Tritt A."/>
            <person name="Yoshinaga Y."/>
            <person name="Zwiers L.-H."/>
            <person name="Turgeon B."/>
            <person name="Goodwin S."/>
            <person name="Spatafora J."/>
            <person name="Crous P."/>
            <person name="Grigoriev I."/>
        </authorList>
    </citation>
    <scope>NUCLEOTIDE SEQUENCE</scope>
    <source>
        <strain evidence="3">CBS 627.86</strain>
    </source>
</reference>
<feature type="region of interest" description="Disordered" evidence="1">
    <location>
        <begin position="184"/>
        <end position="283"/>
    </location>
</feature>
<evidence type="ECO:0000256" key="1">
    <source>
        <dbReference type="SAM" id="MobiDB-lite"/>
    </source>
</evidence>
<feature type="compositionally biased region" description="Basic and acidic residues" evidence="1">
    <location>
        <begin position="71"/>
        <end position="82"/>
    </location>
</feature>
<name>A0A6A5YMD9_9PLEO</name>
<feature type="compositionally biased region" description="Polar residues" evidence="1">
    <location>
        <begin position="441"/>
        <end position="452"/>
    </location>
</feature>
<protein>
    <submittedName>
        <fullName evidence="3">Rab-GTPase-TBC domain-containing protein</fullName>
    </submittedName>
</protein>
<accession>A0A6A5YMD9</accession>
<feature type="region of interest" description="Disordered" evidence="1">
    <location>
        <begin position="435"/>
        <end position="461"/>
    </location>
</feature>
<dbReference type="InterPro" id="IPR035969">
    <property type="entry name" value="Rab-GAP_TBC_sf"/>
</dbReference>
<dbReference type="AlphaFoldDB" id="A0A6A5YMD9"/>
<dbReference type="GO" id="GO:0005096">
    <property type="term" value="F:GTPase activator activity"/>
    <property type="evidence" value="ECO:0007669"/>
    <property type="project" value="TreeGrafter"/>
</dbReference>
<proteinExistence type="predicted"/>
<dbReference type="PANTHER" id="PTHR47219">
    <property type="entry name" value="RAB GTPASE-ACTIVATING PROTEIN 1-LIKE"/>
    <property type="match status" value="1"/>
</dbReference>
<feature type="compositionally biased region" description="Polar residues" evidence="1">
    <location>
        <begin position="252"/>
        <end position="283"/>
    </location>
</feature>
<evidence type="ECO:0000313" key="4">
    <source>
        <dbReference type="Proteomes" id="UP000799770"/>
    </source>
</evidence>
<dbReference type="InterPro" id="IPR000195">
    <property type="entry name" value="Rab-GAP-TBC_dom"/>
</dbReference>
<dbReference type="InterPro" id="IPR050302">
    <property type="entry name" value="Rab_GAP_TBC_domain"/>
</dbReference>
<dbReference type="Gene3D" id="1.10.8.270">
    <property type="entry name" value="putative rabgap domain of human tbc1 domain family member 14 like domains"/>
    <property type="match status" value="1"/>
</dbReference>
<dbReference type="EMBL" id="ML977351">
    <property type="protein sequence ID" value="KAF2107864.1"/>
    <property type="molecule type" value="Genomic_DNA"/>
</dbReference>
<feature type="region of interest" description="Disordered" evidence="1">
    <location>
        <begin position="329"/>
        <end position="363"/>
    </location>
</feature>
<dbReference type="OrthoDB" id="294251at2759"/>
<dbReference type="SUPFAM" id="SSF47923">
    <property type="entry name" value="Ypt/Rab-GAP domain of gyp1p"/>
    <property type="match status" value="2"/>
</dbReference>
<organism evidence="3 4">
    <name type="scientific">Lophiotrema nucula</name>
    <dbReference type="NCBI Taxonomy" id="690887"/>
    <lineage>
        <taxon>Eukaryota</taxon>
        <taxon>Fungi</taxon>
        <taxon>Dikarya</taxon>
        <taxon>Ascomycota</taxon>
        <taxon>Pezizomycotina</taxon>
        <taxon>Dothideomycetes</taxon>
        <taxon>Pleosporomycetidae</taxon>
        <taxon>Pleosporales</taxon>
        <taxon>Lophiotremataceae</taxon>
        <taxon>Lophiotrema</taxon>
    </lineage>
</organism>
<dbReference type="Gene3D" id="1.10.472.80">
    <property type="entry name" value="Ypt/Rab-GAP domain of gyp1p, domain 3"/>
    <property type="match status" value="1"/>
</dbReference>
<keyword evidence="4" id="KW-1185">Reference proteome</keyword>
<evidence type="ECO:0000259" key="2">
    <source>
        <dbReference type="PROSITE" id="PS50086"/>
    </source>
</evidence>
<feature type="domain" description="Rab-GAP TBC" evidence="2">
    <location>
        <begin position="541"/>
        <end position="760"/>
    </location>
</feature>
<feature type="region of interest" description="Disordered" evidence="1">
    <location>
        <begin position="843"/>
        <end position="872"/>
    </location>
</feature>
<feature type="compositionally biased region" description="Basic residues" evidence="1">
    <location>
        <begin position="859"/>
        <end position="872"/>
    </location>
</feature>
<dbReference type="Proteomes" id="UP000799770">
    <property type="component" value="Unassembled WGS sequence"/>
</dbReference>
<feature type="compositionally biased region" description="Basic and acidic residues" evidence="1">
    <location>
        <begin position="329"/>
        <end position="346"/>
    </location>
</feature>
<evidence type="ECO:0000313" key="3">
    <source>
        <dbReference type="EMBL" id="KAF2107864.1"/>
    </source>
</evidence>
<feature type="compositionally biased region" description="Polar residues" evidence="1">
    <location>
        <begin position="184"/>
        <end position="193"/>
    </location>
</feature>